<dbReference type="RefSeq" id="WP_013571948.1">
    <property type="nucleotide sequence ID" value="NZ_AP026552.1"/>
</dbReference>
<dbReference type="CDD" id="cd05250">
    <property type="entry name" value="CC3_like_SDR_a"/>
    <property type="match status" value="1"/>
</dbReference>
<accession>A0A2S3RJR2</accession>
<protein>
    <submittedName>
        <fullName evidence="1">Nucleoside-diphosphate sugar epimerase</fullName>
    </submittedName>
</protein>
<sequence length="232" mass="26161">MTIRGENTAVIVAGGTGLVGSQLIEQILPHEAISTLYALTRRQITVNIPQAIKLVNLIEPDLLISDWPDERARPTVGFICLGTTKKQAGSQEQLRQIDVELVCQVAQTMKLLGVTRVAVVSSLGADAQSRFHYLKCKGQMERALMNMGFEQLVIVRPGPLKGQRHASRSDEKWLQRLMRPFIPLMRGKLRNYTPIDAKEVALAMLYRVFAPHPQKVEILHKNEMVKLLEQYR</sequence>
<comment type="caution">
    <text evidence="1">The sequence shown here is derived from an EMBL/GenBank/DDBJ whole genome shotgun (WGS) entry which is preliminary data.</text>
</comment>
<name>A0A2S3RJR2_VIBVL</name>
<dbReference type="Pfam" id="PF08732">
    <property type="entry name" value="HIM1"/>
    <property type="match status" value="1"/>
</dbReference>
<dbReference type="EMBL" id="PDGH01000026">
    <property type="protein sequence ID" value="POB49876.1"/>
    <property type="molecule type" value="Genomic_DNA"/>
</dbReference>
<evidence type="ECO:0000313" key="1">
    <source>
        <dbReference type="EMBL" id="POB49876.1"/>
    </source>
</evidence>
<dbReference type="AlphaFoldDB" id="A0A2S3RJR2"/>
<dbReference type="PANTHER" id="PTHR14097:SF7">
    <property type="entry name" value="OXIDOREDUCTASE HTATIP2"/>
    <property type="match status" value="1"/>
</dbReference>
<proteinExistence type="predicted"/>
<dbReference type="InterPro" id="IPR014843">
    <property type="entry name" value="Him1/Fmp52"/>
</dbReference>
<dbReference type="PANTHER" id="PTHR14097">
    <property type="entry name" value="OXIDOREDUCTASE HTATIP2"/>
    <property type="match status" value="1"/>
</dbReference>
<evidence type="ECO:0000313" key="2">
    <source>
        <dbReference type="Proteomes" id="UP000237466"/>
    </source>
</evidence>
<dbReference type="Gene3D" id="3.40.50.720">
    <property type="entry name" value="NAD(P)-binding Rossmann-like Domain"/>
    <property type="match status" value="1"/>
</dbReference>
<organism evidence="1 2">
    <name type="scientific">Vibrio vulnificus</name>
    <dbReference type="NCBI Taxonomy" id="672"/>
    <lineage>
        <taxon>Bacteria</taxon>
        <taxon>Pseudomonadati</taxon>
        <taxon>Pseudomonadota</taxon>
        <taxon>Gammaproteobacteria</taxon>
        <taxon>Vibrionales</taxon>
        <taxon>Vibrionaceae</taxon>
        <taxon>Vibrio</taxon>
    </lineage>
</organism>
<gene>
    <name evidence="1" type="ORF">CRN52_02195</name>
</gene>
<dbReference type="Proteomes" id="UP000237466">
    <property type="component" value="Unassembled WGS sequence"/>
</dbReference>
<dbReference type="InterPro" id="IPR036291">
    <property type="entry name" value="NAD(P)-bd_dom_sf"/>
</dbReference>
<reference evidence="1 2" key="1">
    <citation type="journal article" date="2018" name="Front. Microbiol.">
        <title>Phylogeny of Vibrio vulnificus from the Analysis of the Core-Genome: Implications for Intra-Species Taxonomy.</title>
        <authorList>
            <person name="Roig F.J."/>
            <person name="Gonzalez-Candelas F."/>
            <person name="Sanjuan E."/>
            <person name="Fouz B."/>
            <person name="Feil E.J."/>
            <person name="Llorens C."/>
            <person name="Baker-Austin C."/>
            <person name="Oliver J.D."/>
            <person name="Danin-Poleg Y."/>
            <person name="Gibas C.J."/>
            <person name="Kashi Y."/>
            <person name="Gulig P.A."/>
            <person name="Morrison S.S."/>
            <person name="Amaro C."/>
        </authorList>
    </citation>
    <scope>NUCLEOTIDE SEQUENCE [LARGE SCALE GENOMIC DNA]</scope>
    <source>
        <strain evidence="1 2">CECT4608</strain>
    </source>
</reference>
<dbReference type="SUPFAM" id="SSF51735">
    <property type="entry name" value="NAD(P)-binding Rossmann-fold domains"/>
    <property type="match status" value="1"/>
</dbReference>